<dbReference type="Gene3D" id="3.40.850.10">
    <property type="entry name" value="Kinesin motor domain"/>
    <property type="match status" value="1"/>
</dbReference>
<feature type="coiled-coil region" evidence="14">
    <location>
        <begin position="421"/>
        <end position="476"/>
    </location>
</feature>
<dbReference type="PANTHER" id="PTHR47970:SF12">
    <property type="entry name" value="KINESIN FAMILY MEMBER 11"/>
    <property type="match status" value="1"/>
</dbReference>
<feature type="binding site" evidence="13">
    <location>
        <begin position="92"/>
        <end position="99"/>
    </location>
    <ligand>
        <name>ATP</name>
        <dbReference type="ChEBI" id="CHEBI:30616"/>
    </ligand>
</feature>
<keyword evidence="6" id="KW-0498">Mitosis</keyword>
<dbReference type="GO" id="GO:0000073">
    <property type="term" value="P:initial mitotic spindle pole body separation"/>
    <property type="evidence" value="ECO:0007669"/>
    <property type="project" value="UniProtKB-ARBA"/>
</dbReference>
<feature type="region of interest" description="Disordered" evidence="15">
    <location>
        <begin position="1018"/>
        <end position="1065"/>
    </location>
</feature>
<accession>S8EM90</accession>
<dbReference type="InterPro" id="IPR027417">
    <property type="entry name" value="P-loop_NTPase"/>
</dbReference>
<organism evidence="17 18">
    <name type="scientific">Fomitopsis schrenkii</name>
    <name type="common">Brown rot fungus</name>
    <dbReference type="NCBI Taxonomy" id="2126942"/>
    <lineage>
        <taxon>Eukaryota</taxon>
        <taxon>Fungi</taxon>
        <taxon>Dikarya</taxon>
        <taxon>Basidiomycota</taxon>
        <taxon>Agaricomycotina</taxon>
        <taxon>Agaricomycetes</taxon>
        <taxon>Polyporales</taxon>
        <taxon>Fomitopsis</taxon>
    </lineage>
</organism>
<dbReference type="SMART" id="SM00129">
    <property type="entry name" value="KISc"/>
    <property type="match status" value="1"/>
</dbReference>
<gene>
    <name evidence="17" type="ORF">FOMPIDRAFT_1109816</name>
</gene>
<evidence type="ECO:0000313" key="17">
    <source>
        <dbReference type="EMBL" id="EPT06162.1"/>
    </source>
</evidence>
<evidence type="ECO:0000256" key="7">
    <source>
        <dbReference type="ARBA" id="ARBA00022840"/>
    </source>
</evidence>
<evidence type="ECO:0000256" key="12">
    <source>
        <dbReference type="ARBA" id="ARBA00034704"/>
    </source>
</evidence>
<evidence type="ECO:0000256" key="6">
    <source>
        <dbReference type="ARBA" id="ARBA00022776"/>
    </source>
</evidence>
<evidence type="ECO:0000256" key="4">
    <source>
        <dbReference type="ARBA" id="ARBA00022701"/>
    </source>
</evidence>
<keyword evidence="11" id="KW-0131">Cell cycle</keyword>
<evidence type="ECO:0000256" key="13">
    <source>
        <dbReference type="PROSITE-ProRule" id="PRU00283"/>
    </source>
</evidence>
<evidence type="ECO:0000259" key="16">
    <source>
        <dbReference type="PROSITE" id="PS50067"/>
    </source>
</evidence>
<evidence type="ECO:0000256" key="9">
    <source>
        <dbReference type="ARBA" id="ARBA00023175"/>
    </source>
</evidence>
<evidence type="ECO:0000256" key="15">
    <source>
        <dbReference type="SAM" id="MobiDB-lite"/>
    </source>
</evidence>
<evidence type="ECO:0000256" key="8">
    <source>
        <dbReference type="ARBA" id="ARBA00023054"/>
    </source>
</evidence>
<keyword evidence="4" id="KW-0493">Microtubule</keyword>
<dbReference type="EMBL" id="KE504122">
    <property type="protein sequence ID" value="EPT06162.1"/>
    <property type="molecule type" value="Genomic_DNA"/>
</dbReference>
<dbReference type="InterPro" id="IPR019821">
    <property type="entry name" value="Kinesin_motor_CS"/>
</dbReference>
<keyword evidence="7 13" id="KW-0067">ATP-binding</keyword>
<dbReference type="SUPFAM" id="SSF52540">
    <property type="entry name" value="P-loop containing nucleoside triphosphate hydrolases"/>
    <property type="match status" value="1"/>
</dbReference>
<dbReference type="Proteomes" id="UP000015241">
    <property type="component" value="Unassembled WGS sequence"/>
</dbReference>
<keyword evidence="9 13" id="KW-0505">Motor protein</keyword>
<dbReference type="GO" id="GO:0005524">
    <property type="term" value="F:ATP binding"/>
    <property type="evidence" value="ECO:0007669"/>
    <property type="project" value="UniProtKB-UniRule"/>
</dbReference>
<dbReference type="GO" id="GO:0008017">
    <property type="term" value="F:microtubule binding"/>
    <property type="evidence" value="ECO:0007669"/>
    <property type="project" value="InterPro"/>
</dbReference>
<dbReference type="PANTHER" id="PTHR47970">
    <property type="entry name" value="KINESIN-LIKE PROTEIN KIF11"/>
    <property type="match status" value="1"/>
</dbReference>
<dbReference type="GO" id="GO:0007018">
    <property type="term" value="P:microtubule-based movement"/>
    <property type="evidence" value="ECO:0007669"/>
    <property type="project" value="InterPro"/>
</dbReference>
<dbReference type="GO" id="GO:0005634">
    <property type="term" value="C:nucleus"/>
    <property type="evidence" value="ECO:0007669"/>
    <property type="project" value="TreeGrafter"/>
</dbReference>
<evidence type="ECO:0000256" key="2">
    <source>
        <dbReference type="ARBA" id="ARBA00022490"/>
    </source>
</evidence>
<dbReference type="GO" id="GO:0008574">
    <property type="term" value="F:plus-end-directed microtubule motor activity"/>
    <property type="evidence" value="ECO:0007669"/>
    <property type="project" value="TreeGrafter"/>
</dbReference>
<dbReference type="FunCoup" id="S8EM90">
    <property type="interactions" value="601"/>
</dbReference>
<dbReference type="PRINTS" id="PR00380">
    <property type="entry name" value="KINESINHEAVY"/>
</dbReference>
<comment type="subcellular location">
    <subcellularLocation>
        <location evidence="1">Cytoplasm</location>
        <location evidence="1">Cytoskeleton</location>
    </subcellularLocation>
</comment>
<dbReference type="InParanoid" id="S8EM90"/>
<keyword evidence="5 13" id="KW-0547">Nucleotide-binding</keyword>
<dbReference type="AlphaFoldDB" id="S8EM90"/>
<evidence type="ECO:0000256" key="10">
    <source>
        <dbReference type="ARBA" id="ARBA00023212"/>
    </source>
</evidence>
<feature type="domain" description="Kinesin motor" evidence="16">
    <location>
        <begin position="1"/>
        <end position="361"/>
    </location>
</feature>
<dbReference type="InterPro" id="IPR036961">
    <property type="entry name" value="Kinesin_motor_dom_sf"/>
</dbReference>
<dbReference type="Pfam" id="PF00225">
    <property type="entry name" value="Kinesin"/>
    <property type="match status" value="1"/>
</dbReference>
<dbReference type="InterPro" id="IPR001752">
    <property type="entry name" value="Kinesin_motor_dom"/>
</dbReference>
<sequence>MSIGSVRSTVAEIEENSPIIVNTNGPKGKDVTIETAAPVSSLGVVTLPPTRTYPFDTVFGPEADQALVYHEVVSPMLDEVLMGYNCTLFAYGQTGTGKTFTMQGELSTTPMGNPSPQAGMIPRVLFRLFHHLESSGSDYSVKISFIELYNEELRDLLAPELAAPVGSMQPMGMGSQKDGAAQGNLKIFDDASKKGVFIQGLEESSVKDAVDALALLTKGSQRRQIAATKFNDHSSRSHSVFSITVHTKETSSMGDDLLKVGKLNLVDLAGSENIGRSGAENKRAREAGMINQSLLTLGRVINALVDRSAHVPYRESKLTRLLQDSLGGRTKTCIIATISPARSNMEETLSTLDYAIRAKSIRNRPEVNQRMTRNSLLKEYVAEIERLKADVLAAREKNGIFFAEERWNQMMAEQELRETEMQESRKQVEIVESQLRNVRDEFEQSIALLMKRDGELKETKEHLQATEGELQVTETQLRATKGALEEEIVVRQAHQLTEGKLDTVASGLKKVAQESLSDLGRLHNKLERKASVMDSNTKAVSANSKILTTETQALSTKLDAFLKTSSGHLRNLRVGSEEFQAKEREALAAISQRINEQLEKVREGLQIIHAREEASSSAVETIHSAVQETQESVNKGFTAWTEELRQHCESTCQEAEASSMASCASVESAFKALGGIVDTVLREAQTYVTSERKLLQEAKAMADNTTNAEILRLQQQNSLLTRLLEAEKAKADHAKDELIKRISGLLGDFTAERDRSLREAFSAMTESNTTAEREMVQLGQEHGKRLEDVVGRGKQWSLDLEKRGVEGKRARDSGVKTINTARAVIRTGLSDVQTSVLGSTSVYTEGLKRQTQEMSTTCNEAFDRVSRAKRARVEATDALAADTQSTYRYIQRGISSTSRNVEASTTRVVGESTCLTTATNAYGSASNGHLTSLRHATQSLVQDGMREDMPTGLTPRKRSWNYEDQWELTKSRDVLLKDWRRGGHSQTKSETFLAENLPLPDGGEIDEEQEDEMVVDSGTPEEVVEESITPPPEDLPPQVRSLSSSASSTLSSIPAPVTAGFKKPTQGVLSKLGLPSIGTLTERSTNVIVMRGSRRIPR</sequence>
<dbReference type="CDD" id="cd01364">
    <property type="entry name" value="KISc_BimC_Eg5"/>
    <property type="match status" value="1"/>
</dbReference>
<evidence type="ECO:0000256" key="3">
    <source>
        <dbReference type="ARBA" id="ARBA00022618"/>
    </source>
</evidence>
<keyword evidence="2" id="KW-0963">Cytoplasm</keyword>
<evidence type="ECO:0000256" key="11">
    <source>
        <dbReference type="ARBA" id="ARBA00023306"/>
    </source>
</evidence>
<comment type="similarity">
    <text evidence="12">Belongs to the TRAFAC class myosin-kinesin ATPase superfamily. Kinesin family. KIN-5/BimC subfamily.</text>
</comment>
<dbReference type="STRING" id="743788.S8EM90"/>
<evidence type="ECO:0000256" key="5">
    <source>
        <dbReference type="ARBA" id="ARBA00022741"/>
    </source>
</evidence>
<name>S8EM90_FOMSC</name>
<feature type="compositionally biased region" description="Low complexity" evidence="15">
    <location>
        <begin position="1041"/>
        <end position="1052"/>
    </location>
</feature>
<dbReference type="GO" id="GO:0072686">
    <property type="term" value="C:mitotic spindle"/>
    <property type="evidence" value="ECO:0007669"/>
    <property type="project" value="TreeGrafter"/>
</dbReference>
<keyword evidence="18" id="KW-1185">Reference proteome</keyword>
<dbReference type="PROSITE" id="PS50067">
    <property type="entry name" value="KINESIN_MOTOR_2"/>
    <property type="match status" value="1"/>
</dbReference>
<dbReference type="GO" id="GO:0051301">
    <property type="term" value="P:cell division"/>
    <property type="evidence" value="ECO:0007669"/>
    <property type="project" value="UniProtKB-KW"/>
</dbReference>
<dbReference type="HOGENOM" id="CLU_001485_33_2_1"/>
<keyword evidence="10" id="KW-0206">Cytoskeleton</keyword>
<keyword evidence="8 14" id="KW-0175">Coiled coil</keyword>
<evidence type="ECO:0000313" key="18">
    <source>
        <dbReference type="Proteomes" id="UP000015241"/>
    </source>
</evidence>
<proteinExistence type="inferred from homology"/>
<dbReference type="PROSITE" id="PS00411">
    <property type="entry name" value="KINESIN_MOTOR_1"/>
    <property type="match status" value="1"/>
</dbReference>
<dbReference type="InterPro" id="IPR047241">
    <property type="entry name" value="KIF11-like_kin_motor_dom"/>
</dbReference>
<dbReference type="OrthoDB" id="3176171at2759"/>
<keyword evidence="3" id="KW-0132">Cell division</keyword>
<evidence type="ECO:0000256" key="1">
    <source>
        <dbReference type="ARBA" id="ARBA00004245"/>
    </source>
</evidence>
<reference evidence="17 18" key="1">
    <citation type="journal article" date="2012" name="Science">
        <title>The Paleozoic origin of enzymatic lignin decomposition reconstructed from 31 fungal genomes.</title>
        <authorList>
            <person name="Floudas D."/>
            <person name="Binder M."/>
            <person name="Riley R."/>
            <person name="Barry K."/>
            <person name="Blanchette R.A."/>
            <person name="Henrissat B."/>
            <person name="Martinez A.T."/>
            <person name="Otillar R."/>
            <person name="Spatafora J.W."/>
            <person name="Yadav J.S."/>
            <person name="Aerts A."/>
            <person name="Benoit I."/>
            <person name="Boyd A."/>
            <person name="Carlson A."/>
            <person name="Copeland A."/>
            <person name="Coutinho P.M."/>
            <person name="de Vries R.P."/>
            <person name="Ferreira P."/>
            <person name="Findley K."/>
            <person name="Foster B."/>
            <person name="Gaskell J."/>
            <person name="Glotzer D."/>
            <person name="Gorecki P."/>
            <person name="Heitman J."/>
            <person name="Hesse C."/>
            <person name="Hori C."/>
            <person name="Igarashi K."/>
            <person name="Jurgens J.A."/>
            <person name="Kallen N."/>
            <person name="Kersten P."/>
            <person name="Kohler A."/>
            <person name="Kuees U."/>
            <person name="Kumar T.K.A."/>
            <person name="Kuo A."/>
            <person name="LaButti K."/>
            <person name="Larrondo L.F."/>
            <person name="Lindquist E."/>
            <person name="Ling A."/>
            <person name="Lombard V."/>
            <person name="Lucas S."/>
            <person name="Lundell T."/>
            <person name="Martin R."/>
            <person name="McLaughlin D.J."/>
            <person name="Morgenstern I."/>
            <person name="Morin E."/>
            <person name="Murat C."/>
            <person name="Nagy L.G."/>
            <person name="Nolan M."/>
            <person name="Ohm R.A."/>
            <person name="Patyshakuliyeva A."/>
            <person name="Rokas A."/>
            <person name="Ruiz-Duenas F.J."/>
            <person name="Sabat G."/>
            <person name="Salamov A."/>
            <person name="Samejima M."/>
            <person name="Schmutz J."/>
            <person name="Slot J.C."/>
            <person name="St John F."/>
            <person name="Stenlid J."/>
            <person name="Sun H."/>
            <person name="Sun S."/>
            <person name="Syed K."/>
            <person name="Tsang A."/>
            <person name="Wiebenga A."/>
            <person name="Young D."/>
            <person name="Pisabarro A."/>
            <person name="Eastwood D.C."/>
            <person name="Martin F."/>
            <person name="Cullen D."/>
            <person name="Grigoriev I.V."/>
            <person name="Hibbett D.S."/>
        </authorList>
    </citation>
    <scope>NUCLEOTIDE SEQUENCE</scope>
    <source>
        <strain evidence="18">FP-58527</strain>
    </source>
</reference>
<dbReference type="eggNOG" id="KOG0243">
    <property type="taxonomic scope" value="Eukaryota"/>
</dbReference>
<protein>
    <recommendedName>
        <fullName evidence="16">Kinesin motor domain-containing protein</fullName>
    </recommendedName>
</protein>
<dbReference type="InterPro" id="IPR047149">
    <property type="entry name" value="KIF11-like"/>
</dbReference>
<evidence type="ECO:0000256" key="14">
    <source>
        <dbReference type="SAM" id="Coils"/>
    </source>
</evidence>
<dbReference type="GO" id="GO:0005876">
    <property type="term" value="C:spindle microtubule"/>
    <property type="evidence" value="ECO:0007669"/>
    <property type="project" value="TreeGrafter"/>
</dbReference>
<dbReference type="FunFam" id="3.40.850.10:FF:000051">
    <property type="entry name" value="Kinesin-like protein bimC"/>
    <property type="match status" value="1"/>
</dbReference>